<dbReference type="AlphaFoldDB" id="A0A4Y3RBP9"/>
<dbReference type="InterPro" id="IPR011008">
    <property type="entry name" value="Dimeric_a/b-barrel"/>
</dbReference>
<dbReference type="GO" id="GO:0043565">
    <property type="term" value="F:sequence-specific DNA binding"/>
    <property type="evidence" value="ECO:0007669"/>
    <property type="project" value="InterPro"/>
</dbReference>
<protein>
    <submittedName>
        <fullName evidence="5">AsnC family transcriptional regulator</fullName>
    </submittedName>
</protein>
<gene>
    <name evidence="5" type="primary">asnC_1</name>
    <name evidence="5" type="ORF">SGA01_03840</name>
</gene>
<keyword evidence="6" id="KW-1185">Reference proteome</keyword>
<dbReference type="PANTHER" id="PTHR30154:SF34">
    <property type="entry name" value="TRANSCRIPTIONAL REGULATOR AZLB"/>
    <property type="match status" value="1"/>
</dbReference>
<proteinExistence type="predicted"/>
<dbReference type="SMART" id="SM00344">
    <property type="entry name" value="HTH_ASNC"/>
    <property type="match status" value="1"/>
</dbReference>
<dbReference type="RefSeq" id="WP_141292635.1">
    <property type="nucleotide sequence ID" value="NZ_BJMN01000003.1"/>
</dbReference>
<dbReference type="OrthoDB" id="9809462at2"/>
<dbReference type="InterPro" id="IPR000485">
    <property type="entry name" value="AsnC-type_HTH_dom"/>
</dbReference>
<dbReference type="InterPro" id="IPR019888">
    <property type="entry name" value="Tscrpt_reg_AsnC-like"/>
</dbReference>
<sequence length="153" mass="16625">MDSLDARILLALDDEPDATALALARRLGIARNTLSSRLQRMQQSGALREFTRRVDPALLGRGLVAFVSIAVSQTSTPRAVEILRSLPEVIEMHATTGEADLLVKVVARDTADLHRVTSRILSAPGVVRTSTAISLYEEMPLRIRALIEEAAKG</sequence>
<feature type="domain" description="HTH asnC-type" evidence="4">
    <location>
        <begin position="1"/>
        <end position="62"/>
    </location>
</feature>
<dbReference type="PROSITE" id="PS50956">
    <property type="entry name" value="HTH_ASNC_2"/>
    <property type="match status" value="1"/>
</dbReference>
<dbReference type="SUPFAM" id="SSF54909">
    <property type="entry name" value="Dimeric alpha+beta barrel"/>
    <property type="match status" value="1"/>
</dbReference>
<evidence type="ECO:0000256" key="2">
    <source>
        <dbReference type="ARBA" id="ARBA00023125"/>
    </source>
</evidence>
<accession>A0A4Y3RBP9</accession>
<evidence type="ECO:0000256" key="1">
    <source>
        <dbReference type="ARBA" id="ARBA00023015"/>
    </source>
</evidence>
<evidence type="ECO:0000259" key="4">
    <source>
        <dbReference type="PROSITE" id="PS50956"/>
    </source>
</evidence>
<dbReference type="InterPro" id="IPR019887">
    <property type="entry name" value="Tscrpt_reg_AsnC/Lrp_C"/>
</dbReference>
<dbReference type="Pfam" id="PF01037">
    <property type="entry name" value="AsnC_trans_reg"/>
    <property type="match status" value="1"/>
</dbReference>
<dbReference type="EMBL" id="BJMN01000003">
    <property type="protein sequence ID" value="GEB54779.1"/>
    <property type="molecule type" value="Genomic_DNA"/>
</dbReference>
<dbReference type="GO" id="GO:0043200">
    <property type="term" value="P:response to amino acid"/>
    <property type="evidence" value="ECO:0007669"/>
    <property type="project" value="TreeGrafter"/>
</dbReference>
<keyword evidence="3" id="KW-0804">Transcription</keyword>
<dbReference type="InterPro" id="IPR036388">
    <property type="entry name" value="WH-like_DNA-bd_sf"/>
</dbReference>
<keyword evidence="1" id="KW-0805">Transcription regulation</keyword>
<dbReference type="GO" id="GO:0005829">
    <property type="term" value="C:cytosol"/>
    <property type="evidence" value="ECO:0007669"/>
    <property type="project" value="TreeGrafter"/>
</dbReference>
<dbReference type="InterPro" id="IPR036390">
    <property type="entry name" value="WH_DNA-bd_sf"/>
</dbReference>
<dbReference type="Pfam" id="PF13412">
    <property type="entry name" value="HTH_24"/>
    <property type="match status" value="1"/>
</dbReference>
<keyword evidence="2" id="KW-0238">DNA-binding</keyword>
<evidence type="ECO:0000256" key="3">
    <source>
        <dbReference type="ARBA" id="ARBA00023163"/>
    </source>
</evidence>
<comment type="caution">
    <text evidence="5">The sequence shown here is derived from an EMBL/GenBank/DDBJ whole genome shotgun (WGS) entry which is preliminary data.</text>
</comment>
<organism evidence="5 6">
    <name type="scientific">Streptomyces gardneri</name>
    <dbReference type="NCBI Taxonomy" id="66892"/>
    <lineage>
        <taxon>Bacteria</taxon>
        <taxon>Bacillati</taxon>
        <taxon>Actinomycetota</taxon>
        <taxon>Actinomycetes</taxon>
        <taxon>Kitasatosporales</taxon>
        <taxon>Streptomycetaceae</taxon>
        <taxon>Streptomyces</taxon>
    </lineage>
</organism>
<name>A0A4Y3RBP9_9ACTN</name>
<dbReference type="SUPFAM" id="SSF46785">
    <property type="entry name" value="Winged helix' DNA-binding domain"/>
    <property type="match status" value="1"/>
</dbReference>
<evidence type="ECO:0000313" key="5">
    <source>
        <dbReference type="EMBL" id="GEB54779.1"/>
    </source>
</evidence>
<dbReference type="PRINTS" id="PR00033">
    <property type="entry name" value="HTHASNC"/>
</dbReference>
<dbReference type="Gene3D" id="1.10.10.10">
    <property type="entry name" value="Winged helix-like DNA-binding domain superfamily/Winged helix DNA-binding domain"/>
    <property type="match status" value="1"/>
</dbReference>
<dbReference type="Proteomes" id="UP000315226">
    <property type="component" value="Unassembled WGS sequence"/>
</dbReference>
<evidence type="ECO:0000313" key="6">
    <source>
        <dbReference type="Proteomes" id="UP000315226"/>
    </source>
</evidence>
<dbReference type="Gene3D" id="3.30.70.920">
    <property type="match status" value="1"/>
</dbReference>
<reference evidence="5 6" key="1">
    <citation type="submission" date="2019-06" db="EMBL/GenBank/DDBJ databases">
        <title>Whole genome shotgun sequence of Streptomyces gardneri NBRC 12865.</title>
        <authorList>
            <person name="Hosoyama A."/>
            <person name="Uohara A."/>
            <person name="Ohji S."/>
            <person name="Ichikawa N."/>
        </authorList>
    </citation>
    <scope>NUCLEOTIDE SEQUENCE [LARGE SCALE GENOMIC DNA]</scope>
    <source>
        <strain evidence="5 6">NBRC 12865</strain>
    </source>
</reference>
<dbReference type="PANTHER" id="PTHR30154">
    <property type="entry name" value="LEUCINE-RESPONSIVE REGULATORY PROTEIN"/>
    <property type="match status" value="1"/>
</dbReference>